<comment type="caution">
    <text evidence="1">The sequence shown here is derived from an EMBL/GenBank/DDBJ whole genome shotgun (WGS) entry which is preliminary data.</text>
</comment>
<accession>D6U0I3</accession>
<reference evidence="1 2" key="1">
    <citation type="journal article" date="2011" name="Stand. Genomic Sci.">
        <title>Non-contiguous finished genome sequence and contextual data of the filamentous soil bacterium Ktedonobacter racemifer type strain (SOSP1-21).</title>
        <authorList>
            <person name="Chang Y.J."/>
            <person name="Land M."/>
            <person name="Hauser L."/>
            <person name="Chertkov O."/>
            <person name="Del Rio T.G."/>
            <person name="Nolan M."/>
            <person name="Copeland A."/>
            <person name="Tice H."/>
            <person name="Cheng J.F."/>
            <person name="Lucas S."/>
            <person name="Han C."/>
            <person name="Goodwin L."/>
            <person name="Pitluck S."/>
            <person name="Ivanova N."/>
            <person name="Ovchinikova G."/>
            <person name="Pati A."/>
            <person name="Chen A."/>
            <person name="Palaniappan K."/>
            <person name="Mavromatis K."/>
            <person name="Liolios K."/>
            <person name="Brettin T."/>
            <person name="Fiebig A."/>
            <person name="Rohde M."/>
            <person name="Abt B."/>
            <person name="Goker M."/>
            <person name="Detter J.C."/>
            <person name="Woyke T."/>
            <person name="Bristow J."/>
            <person name="Eisen J.A."/>
            <person name="Markowitz V."/>
            <person name="Hugenholtz P."/>
            <person name="Kyrpides N.C."/>
            <person name="Klenk H.P."/>
            <person name="Lapidus A."/>
        </authorList>
    </citation>
    <scope>NUCLEOTIDE SEQUENCE [LARGE SCALE GENOMIC DNA]</scope>
    <source>
        <strain evidence="2">DSM 44963</strain>
    </source>
</reference>
<dbReference type="AlphaFoldDB" id="D6U0I3"/>
<evidence type="ECO:0000313" key="2">
    <source>
        <dbReference type="Proteomes" id="UP000004508"/>
    </source>
</evidence>
<dbReference type="InParanoid" id="D6U0I3"/>
<proteinExistence type="predicted"/>
<keyword evidence="2" id="KW-1185">Reference proteome</keyword>
<organism evidence="1 2">
    <name type="scientific">Ktedonobacter racemifer DSM 44963</name>
    <dbReference type="NCBI Taxonomy" id="485913"/>
    <lineage>
        <taxon>Bacteria</taxon>
        <taxon>Bacillati</taxon>
        <taxon>Chloroflexota</taxon>
        <taxon>Ktedonobacteria</taxon>
        <taxon>Ktedonobacterales</taxon>
        <taxon>Ktedonobacteraceae</taxon>
        <taxon>Ktedonobacter</taxon>
    </lineage>
</organism>
<gene>
    <name evidence="1" type="ORF">Krac_3126</name>
</gene>
<dbReference type="Proteomes" id="UP000004508">
    <property type="component" value="Unassembled WGS sequence"/>
</dbReference>
<name>D6U0I3_KTERA</name>
<evidence type="ECO:0000313" key="1">
    <source>
        <dbReference type="EMBL" id="EFH82323.1"/>
    </source>
</evidence>
<protein>
    <submittedName>
        <fullName evidence="1">Uncharacterized protein</fullName>
    </submittedName>
</protein>
<sequence>MRFFASIINALPSLPFQIMVTLAVCTSDSFDSTKKETAEVLELSLRIEKNAHGSVLQETKEKEKGYFYAS</sequence>
<dbReference type="EMBL" id="ADVG01000004">
    <property type="protein sequence ID" value="EFH82323.1"/>
    <property type="molecule type" value="Genomic_DNA"/>
</dbReference>